<evidence type="ECO:0000313" key="1">
    <source>
        <dbReference type="EMBL" id="ORX74647.1"/>
    </source>
</evidence>
<dbReference type="OrthoDB" id="5548359at2759"/>
<dbReference type="GO" id="GO:0005634">
    <property type="term" value="C:nucleus"/>
    <property type="evidence" value="ECO:0007669"/>
    <property type="project" value="InterPro"/>
</dbReference>
<dbReference type="PANTHER" id="PTHR13503">
    <property type="entry name" value="NEGATIVE ELONGATION FACTOR COMPLEX MEMBER B"/>
    <property type="match status" value="1"/>
</dbReference>
<reference evidence="1 2" key="1">
    <citation type="submission" date="2016-07" db="EMBL/GenBank/DDBJ databases">
        <title>Pervasive Adenine N6-methylation of Active Genes in Fungi.</title>
        <authorList>
            <consortium name="DOE Joint Genome Institute"/>
            <person name="Mondo S.J."/>
            <person name="Dannebaum R.O."/>
            <person name="Kuo R.C."/>
            <person name="Labutti K."/>
            <person name="Haridas S."/>
            <person name="Kuo A."/>
            <person name="Salamov A."/>
            <person name="Ahrendt S.R."/>
            <person name="Lipzen A."/>
            <person name="Sullivan W."/>
            <person name="Andreopoulos W.B."/>
            <person name="Clum A."/>
            <person name="Lindquist E."/>
            <person name="Daum C."/>
            <person name="Ramamoorthy G.K."/>
            <person name="Gryganskyi A."/>
            <person name="Culley D."/>
            <person name="Magnuson J.K."/>
            <person name="James T.Y."/>
            <person name="O'Malley M.A."/>
            <person name="Stajich J.E."/>
            <person name="Spatafora J.W."/>
            <person name="Visel A."/>
            <person name="Grigoriev I.V."/>
        </authorList>
    </citation>
    <scope>NUCLEOTIDE SEQUENCE [LARGE SCALE GENOMIC DNA]</scope>
    <source>
        <strain evidence="1 2">ATCC 12442</strain>
    </source>
</reference>
<dbReference type="STRING" id="61395.A0A1Y1WM56"/>
<sequence>MGNTGGDKTYLVGAEGREQIKRMMSLGKPKQVILDFGNDNGLDIPASESIYGLLDSLGHKRRDIHTAVLDSVVCAAMSRIQGERLPLDQHLALLAKVKRYFAVPQLQKIPLMLLAKWPDNVPDDYREAIRGSMQLYEACSLDVRRTLWRKDLPLFQQHIRPLLAKYVADAQLRSMSQEIYGIKVQEYSRKRRQHPLFIKTQDPALGTLRLDLAMVMHDSDVSVIIESDVCHGLAWSLDACIMRQTMDPRRVLELQSSPYSRHILAQCVLNILEDIAPNSEASSKYRDLTWPSLILTIGLSAGSLLVQDRPKIPAINRNVRARFYPSLISFIKESIKFDRAVGVHDDDAYGGGVKRARRDSAGAYSGRSGTAVVAVTEESGLRPSQDDVMVLNSSELARQVLYAYLLKRVAAGDLGMLNVWLPYIGKGLPEFLGLPEGTIKDPLKAGSCEGHASGANPPQAAIPVENEIPAFEIDAFIQSLVSSICSNKGVSATLLNTIANCLDQQTQQKNIDSIDIPLLNLLDAVGQVRHTAHEQAIVLLTEFEGVLAAEYSNTMLAHRASAGYATADAGRFAERVASHYVVDPSRLENLKKEYAQLETASPQQAFKYRICAANCLNCSKFL</sequence>
<organism evidence="1 2">
    <name type="scientific">Linderina pennispora</name>
    <dbReference type="NCBI Taxonomy" id="61395"/>
    <lineage>
        <taxon>Eukaryota</taxon>
        <taxon>Fungi</taxon>
        <taxon>Fungi incertae sedis</taxon>
        <taxon>Zoopagomycota</taxon>
        <taxon>Kickxellomycotina</taxon>
        <taxon>Kickxellomycetes</taxon>
        <taxon>Kickxellales</taxon>
        <taxon>Kickxellaceae</taxon>
        <taxon>Linderina</taxon>
    </lineage>
</organism>
<dbReference type="AlphaFoldDB" id="A0A1Y1WM56"/>
<protein>
    <submittedName>
        <fullName evidence="1">Uncharacterized protein</fullName>
    </submittedName>
</protein>
<dbReference type="Pfam" id="PF06209">
    <property type="entry name" value="COBRA1"/>
    <property type="match status" value="2"/>
</dbReference>
<evidence type="ECO:0000313" key="2">
    <source>
        <dbReference type="Proteomes" id="UP000193922"/>
    </source>
</evidence>
<dbReference type="Proteomes" id="UP000193922">
    <property type="component" value="Unassembled WGS sequence"/>
</dbReference>
<proteinExistence type="predicted"/>
<dbReference type="PANTHER" id="PTHR13503:SF3">
    <property type="entry name" value="NEGATIVE ELONGATION FACTOR B"/>
    <property type="match status" value="1"/>
</dbReference>
<name>A0A1Y1WM56_9FUNG</name>
<dbReference type="EMBL" id="MCFD01000001">
    <property type="protein sequence ID" value="ORX74647.1"/>
    <property type="molecule type" value="Genomic_DNA"/>
</dbReference>
<dbReference type="RefSeq" id="XP_040747858.1">
    <property type="nucleotide sequence ID" value="XM_040891184.1"/>
</dbReference>
<comment type="caution">
    <text evidence="1">The sequence shown here is derived from an EMBL/GenBank/DDBJ whole genome shotgun (WGS) entry which is preliminary data.</text>
</comment>
<gene>
    <name evidence="1" type="ORF">DL89DRAFT_320121</name>
</gene>
<dbReference type="GO" id="GO:0045892">
    <property type="term" value="P:negative regulation of DNA-templated transcription"/>
    <property type="evidence" value="ECO:0007669"/>
    <property type="project" value="InterPro"/>
</dbReference>
<keyword evidence="2" id="KW-1185">Reference proteome</keyword>
<dbReference type="InterPro" id="IPR010405">
    <property type="entry name" value="COBRA1"/>
</dbReference>
<dbReference type="GeneID" id="63807832"/>
<accession>A0A1Y1WM56</accession>